<reference evidence="1 2" key="1">
    <citation type="journal article" date="2013" name="PLoS Genet.">
        <title>The genome and development-dependent transcriptomes of Pyronema confluens: a window into fungal evolution.</title>
        <authorList>
            <person name="Traeger S."/>
            <person name="Altegoer F."/>
            <person name="Freitag M."/>
            <person name="Gabaldon T."/>
            <person name="Kempken F."/>
            <person name="Kumar A."/>
            <person name="Marcet-Houben M."/>
            <person name="Poggeler S."/>
            <person name="Stajich J.E."/>
            <person name="Nowrousian M."/>
        </authorList>
    </citation>
    <scope>NUCLEOTIDE SEQUENCE [LARGE SCALE GENOMIC DNA]</scope>
    <source>
        <strain evidence="2">CBS 100304</strain>
        <tissue evidence="1">Vegetative mycelium</tissue>
    </source>
</reference>
<accession>U4LF77</accession>
<name>U4LF77_PYROM</name>
<dbReference type="Proteomes" id="UP000018144">
    <property type="component" value="Unassembled WGS sequence"/>
</dbReference>
<gene>
    <name evidence="1" type="ORF">PCON_08722</name>
</gene>
<keyword evidence="2" id="KW-1185">Reference proteome</keyword>
<proteinExistence type="predicted"/>
<organism evidence="1 2">
    <name type="scientific">Pyronema omphalodes (strain CBS 100304)</name>
    <name type="common">Pyronema confluens</name>
    <dbReference type="NCBI Taxonomy" id="1076935"/>
    <lineage>
        <taxon>Eukaryota</taxon>
        <taxon>Fungi</taxon>
        <taxon>Dikarya</taxon>
        <taxon>Ascomycota</taxon>
        <taxon>Pezizomycotina</taxon>
        <taxon>Pezizomycetes</taxon>
        <taxon>Pezizales</taxon>
        <taxon>Pyronemataceae</taxon>
        <taxon>Pyronema</taxon>
    </lineage>
</organism>
<protein>
    <submittedName>
        <fullName evidence="1">Uncharacterized protein</fullName>
    </submittedName>
</protein>
<evidence type="ECO:0000313" key="2">
    <source>
        <dbReference type="Proteomes" id="UP000018144"/>
    </source>
</evidence>
<sequence>MHLKGKRLGARRRESKQRYRYLSSWANLKFKKTKAEIRSCTLMVAQAVAEEMTIIFPSNRELYDWGDFMVALEYGFHDAVNNAEYWDEDFFNWLLKGHIIKPRGVAHVQQVLVKRIPLRASLRQESRRLAREMEASQESINMEDNVLQDLAELEITDDWEDV</sequence>
<evidence type="ECO:0000313" key="1">
    <source>
        <dbReference type="EMBL" id="CCX30523.1"/>
    </source>
</evidence>
<dbReference type="AlphaFoldDB" id="U4LF77"/>
<dbReference type="EMBL" id="HF935442">
    <property type="protein sequence ID" value="CCX30523.1"/>
    <property type="molecule type" value="Genomic_DNA"/>
</dbReference>